<reference evidence="8" key="2">
    <citation type="submission" date="2020-06" db="EMBL/GenBank/DDBJ databases">
        <title>Helianthus annuus Genome sequencing and assembly Release 2.</title>
        <authorList>
            <person name="Gouzy J."/>
            <person name="Langlade N."/>
            <person name="Munos S."/>
        </authorList>
    </citation>
    <scope>NUCLEOTIDE SEQUENCE</scope>
    <source>
        <tissue evidence="8">Leaves</tissue>
    </source>
</reference>
<dbReference type="AlphaFoldDB" id="A0A9K3JZ15"/>
<dbReference type="GO" id="GO:0005886">
    <property type="term" value="C:plasma membrane"/>
    <property type="evidence" value="ECO:0007669"/>
    <property type="project" value="UniProtKB-ARBA"/>
</dbReference>
<feature type="domain" description="ABC-2 type transporter transmembrane" evidence="7">
    <location>
        <begin position="1"/>
        <end position="74"/>
    </location>
</feature>
<evidence type="ECO:0000259" key="7">
    <source>
        <dbReference type="Pfam" id="PF01061"/>
    </source>
</evidence>
<keyword evidence="2" id="KW-0813">Transport</keyword>
<dbReference type="Proteomes" id="UP000215914">
    <property type="component" value="Unassembled WGS sequence"/>
</dbReference>
<keyword evidence="9" id="KW-1185">Reference proteome</keyword>
<comment type="subcellular location">
    <subcellularLocation>
        <location evidence="1">Membrane</location>
        <topology evidence="1">Multi-pass membrane protein</topology>
    </subcellularLocation>
</comment>
<dbReference type="Gramene" id="mRNA:HanXRQr2_Chr01g0043821">
    <property type="protein sequence ID" value="mRNA:HanXRQr2_Chr01g0043821"/>
    <property type="gene ID" value="HanXRQr2_Chr01g0043821"/>
</dbReference>
<dbReference type="GO" id="GO:0140359">
    <property type="term" value="F:ABC-type transporter activity"/>
    <property type="evidence" value="ECO:0007669"/>
    <property type="project" value="InterPro"/>
</dbReference>
<evidence type="ECO:0000256" key="1">
    <source>
        <dbReference type="ARBA" id="ARBA00004141"/>
    </source>
</evidence>
<reference evidence="8" key="1">
    <citation type="journal article" date="2017" name="Nature">
        <title>The sunflower genome provides insights into oil metabolism, flowering and Asterid evolution.</title>
        <authorList>
            <person name="Badouin H."/>
            <person name="Gouzy J."/>
            <person name="Grassa C.J."/>
            <person name="Murat F."/>
            <person name="Staton S.E."/>
            <person name="Cottret L."/>
            <person name="Lelandais-Briere C."/>
            <person name="Owens G.L."/>
            <person name="Carrere S."/>
            <person name="Mayjonade B."/>
            <person name="Legrand L."/>
            <person name="Gill N."/>
            <person name="Kane N.C."/>
            <person name="Bowers J.E."/>
            <person name="Hubner S."/>
            <person name="Bellec A."/>
            <person name="Berard A."/>
            <person name="Berges H."/>
            <person name="Blanchet N."/>
            <person name="Boniface M.C."/>
            <person name="Brunel D."/>
            <person name="Catrice O."/>
            <person name="Chaidir N."/>
            <person name="Claudel C."/>
            <person name="Donnadieu C."/>
            <person name="Faraut T."/>
            <person name="Fievet G."/>
            <person name="Helmstetter N."/>
            <person name="King M."/>
            <person name="Knapp S.J."/>
            <person name="Lai Z."/>
            <person name="Le Paslier M.C."/>
            <person name="Lippi Y."/>
            <person name="Lorenzon L."/>
            <person name="Mandel J.R."/>
            <person name="Marage G."/>
            <person name="Marchand G."/>
            <person name="Marquand E."/>
            <person name="Bret-Mestries E."/>
            <person name="Morien E."/>
            <person name="Nambeesan S."/>
            <person name="Nguyen T."/>
            <person name="Pegot-Espagnet P."/>
            <person name="Pouilly N."/>
            <person name="Raftis F."/>
            <person name="Sallet E."/>
            <person name="Schiex T."/>
            <person name="Thomas J."/>
            <person name="Vandecasteele C."/>
            <person name="Vares D."/>
            <person name="Vear F."/>
            <person name="Vautrin S."/>
            <person name="Crespi M."/>
            <person name="Mangin B."/>
            <person name="Burke J.M."/>
            <person name="Salse J."/>
            <person name="Munos S."/>
            <person name="Vincourt P."/>
            <person name="Rieseberg L.H."/>
            <person name="Langlade N.B."/>
        </authorList>
    </citation>
    <scope>NUCLEOTIDE SEQUENCE</scope>
    <source>
        <tissue evidence="8">Leaves</tissue>
    </source>
</reference>
<evidence type="ECO:0000256" key="5">
    <source>
        <dbReference type="ARBA" id="ARBA00023136"/>
    </source>
</evidence>
<evidence type="ECO:0000256" key="4">
    <source>
        <dbReference type="ARBA" id="ARBA00022989"/>
    </source>
</evidence>
<dbReference type="PANTHER" id="PTHR19241">
    <property type="entry name" value="ATP-BINDING CASSETTE TRANSPORTER"/>
    <property type="match status" value="1"/>
</dbReference>
<name>A0A9K3JZ15_HELAN</name>
<keyword evidence="5 6" id="KW-0472">Membrane</keyword>
<gene>
    <name evidence="8" type="ORF">HanXRQr2_Chr01g0043821</name>
</gene>
<evidence type="ECO:0000256" key="3">
    <source>
        <dbReference type="ARBA" id="ARBA00022692"/>
    </source>
</evidence>
<proteinExistence type="predicted"/>
<evidence type="ECO:0000256" key="6">
    <source>
        <dbReference type="SAM" id="Phobius"/>
    </source>
</evidence>
<evidence type="ECO:0000313" key="9">
    <source>
        <dbReference type="Proteomes" id="UP000215914"/>
    </source>
</evidence>
<dbReference type="Pfam" id="PF01061">
    <property type="entry name" value="ABC2_membrane"/>
    <property type="match status" value="1"/>
</dbReference>
<comment type="caution">
    <text evidence="8">The sequence shown here is derived from an EMBL/GenBank/DDBJ whole genome shotgun (WGS) entry which is preliminary data.</text>
</comment>
<accession>A0A9K3JZ15</accession>
<protein>
    <submittedName>
        <fullName evidence="8">ABC-2 type transporter</fullName>
    </submittedName>
</protein>
<sequence>MYFTLLYFTFFGMMTIAVTPNHNIAAIVAAPFYMLWNLFSGFMIARMRLPIWWRWYYWANPVSWSLYGLLTSQYGDVNEPLKLADGLHSVPLRQFLKDELGYRHEFLGVV</sequence>
<evidence type="ECO:0000256" key="2">
    <source>
        <dbReference type="ARBA" id="ARBA00022448"/>
    </source>
</evidence>
<keyword evidence="3 6" id="KW-0812">Transmembrane</keyword>
<keyword evidence="4 6" id="KW-1133">Transmembrane helix</keyword>
<dbReference type="EMBL" id="MNCJ02000316">
    <property type="protein sequence ID" value="KAF5823949.1"/>
    <property type="molecule type" value="Genomic_DNA"/>
</dbReference>
<organism evidence="8 9">
    <name type="scientific">Helianthus annuus</name>
    <name type="common">Common sunflower</name>
    <dbReference type="NCBI Taxonomy" id="4232"/>
    <lineage>
        <taxon>Eukaryota</taxon>
        <taxon>Viridiplantae</taxon>
        <taxon>Streptophyta</taxon>
        <taxon>Embryophyta</taxon>
        <taxon>Tracheophyta</taxon>
        <taxon>Spermatophyta</taxon>
        <taxon>Magnoliopsida</taxon>
        <taxon>eudicotyledons</taxon>
        <taxon>Gunneridae</taxon>
        <taxon>Pentapetalae</taxon>
        <taxon>asterids</taxon>
        <taxon>campanulids</taxon>
        <taxon>Asterales</taxon>
        <taxon>Asteraceae</taxon>
        <taxon>Asteroideae</taxon>
        <taxon>Heliantheae alliance</taxon>
        <taxon>Heliantheae</taxon>
        <taxon>Helianthus</taxon>
    </lineage>
</organism>
<dbReference type="InterPro" id="IPR013525">
    <property type="entry name" value="ABC2_TM"/>
</dbReference>
<evidence type="ECO:0000313" key="8">
    <source>
        <dbReference type="EMBL" id="KAF5823949.1"/>
    </source>
</evidence>
<feature type="transmembrane region" description="Helical" evidence="6">
    <location>
        <begin position="27"/>
        <end position="45"/>
    </location>
</feature>